<reference evidence="1 2" key="1">
    <citation type="journal article" date="2024" name="G3 (Bethesda)">
        <title>Genome assembly of Hibiscus sabdariffa L. provides insights into metabolisms of medicinal natural products.</title>
        <authorList>
            <person name="Kim T."/>
        </authorList>
    </citation>
    <scope>NUCLEOTIDE SEQUENCE [LARGE SCALE GENOMIC DNA]</scope>
    <source>
        <strain evidence="1">TK-2024</strain>
        <tissue evidence="1">Old leaves</tissue>
    </source>
</reference>
<comment type="caution">
    <text evidence="1">The sequence shown here is derived from an EMBL/GenBank/DDBJ whole genome shotgun (WGS) entry which is preliminary data.</text>
</comment>
<gene>
    <name evidence="1" type="ORF">V6N11_030541</name>
</gene>
<protein>
    <submittedName>
        <fullName evidence="1">Uncharacterized protein</fullName>
    </submittedName>
</protein>
<organism evidence="1 2">
    <name type="scientific">Hibiscus sabdariffa</name>
    <name type="common">roselle</name>
    <dbReference type="NCBI Taxonomy" id="183260"/>
    <lineage>
        <taxon>Eukaryota</taxon>
        <taxon>Viridiplantae</taxon>
        <taxon>Streptophyta</taxon>
        <taxon>Embryophyta</taxon>
        <taxon>Tracheophyta</taxon>
        <taxon>Spermatophyta</taxon>
        <taxon>Magnoliopsida</taxon>
        <taxon>eudicotyledons</taxon>
        <taxon>Gunneridae</taxon>
        <taxon>Pentapetalae</taxon>
        <taxon>rosids</taxon>
        <taxon>malvids</taxon>
        <taxon>Malvales</taxon>
        <taxon>Malvaceae</taxon>
        <taxon>Malvoideae</taxon>
        <taxon>Hibiscus</taxon>
    </lineage>
</organism>
<evidence type="ECO:0000313" key="2">
    <source>
        <dbReference type="Proteomes" id="UP001396334"/>
    </source>
</evidence>
<name>A0ABR2N799_9ROSI</name>
<proteinExistence type="predicted"/>
<accession>A0ABR2N799</accession>
<dbReference type="Proteomes" id="UP001396334">
    <property type="component" value="Unassembled WGS sequence"/>
</dbReference>
<evidence type="ECO:0000313" key="1">
    <source>
        <dbReference type="EMBL" id="KAK8972043.1"/>
    </source>
</evidence>
<keyword evidence="2" id="KW-1185">Reference proteome</keyword>
<dbReference type="EMBL" id="JBBPBN010000229">
    <property type="protein sequence ID" value="KAK8972043.1"/>
    <property type="molecule type" value="Genomic_DNA"/>
</dbReference>
<sequence>MKVSHFGQSAVQDLSSSGDTVAGTVNRNLGRIYAVAGIWAAFFVVEIVAPTNCYGNLLPEFFENQWKNIFPEVIKIPLILSLRQLPLNQSFFSPLKQNVSLLPGQMISVLSGQDFCVLLGQTGSSLPRHAASVLPGHAAYLLPGRAASGLPRQVASVLPGQASSLMPGGCRKNCG</sequence>